<dbReference type="Proteomes" id="UP000609879">
    <property type="component" value="Unassembled WGS sequence"/>
</dbReference>
<accession>A0ABQ3YA55</accession>
<dbReference type="Pfam" id="PF13602">
    <property type="entry name" value="ADH_zinc_N_2"/>
    <property type="match status" value="1"/>
</dbReference>
<keyword evidence="1" id="KW-0521">NADP</keyword>
<dbReference type="InterPro" id="IPR051603">
    <property type="entry name" value="Zinc-ADH_QOR/CCCR"/>
</dbReference>
<name>A0ABQ3YA55_9ACTN</name>
<evidence type="ECO:0000313" key="2">
    <source>
        <dbReference type="EMBL" id="GID76831.1"/>
    </source>
</evidence>
<comment type="caution">
    <text evidence="2">The sequence shown here is derived from an EMBL/GenBank/DDBJ whole genome shotgun (WGS) entry which is preliminary data.</text>
</comment>
<reference evidence="2 3" key="1">
    <citation type="submission" date="2021-01" db="EMBL/GenBank/DDBJ databases">
        <title>Whole genome shotgun sequence of Actinoplanes deccanensis NBRC 13994.</title>
        <authorList>
            <person name="Komaki H."/>
            <person name="Tamura T."/>
        </authorList>
    </citation>
    <scope>NUCLEOTIDE SEQUENCE [LARGE SCALE GENOMIC DNA]</scope>
    <source>
        <strain evidence="2 3">NBRC 13994</strain>
    </source>
</reference>
<protein>
    <submittedName>
        <fullName evidence="2">Uncharacterized protein</fullName>
    </submittedName>
</protein>
<keyword evidence="3" id="KW-1185">Reference proteome</keyword>
<dbReference type="PANTHER" id="PTHR44154">
    <property type="entry name" value="QUINONE OXIDOREDUCTASE"/>
    <property type="match status" value="1"/>
</dbReference>
<dbReference type="EMBL" id="BOMI01000108">
    <property type="protein sequence ID" value="GID76831.1"/>
    <property type="molecule type" value="Genomic_DNA"/>
</dbReference>
<dbReference type="PANTHER" id="PTHR44154:SF1">
    <property type="entry name" value="QUINONE OXIDOREDUCTASE"/>
    <property type="match status" value="1"/>
</dbReference>
<dbReference type="Gene3D" id="3.90.180.10">
    <property type="entry name" value="Medium-chain alcohol dehydrogenases, catalytic domain"/>
    <property type="match status" value="1"/>
</dbReference>
<dbReference type="InterPro" id="IPR036291">
    <property type="entry name" value="NAD(P)-bd_dom_sf"/>
</dbReference>
<evidence type="ECO:0000313" key="3">
    <source>
        <dbReference type="Proteomes" id="UP000609879"/>
    </source>
</evidence>
<proteinExistence type="predicted"/>
<organism evidence="2 3">
    <name type="scientific">Paractinoplanes deccanensis</name>
    <dbReference type="NCBI Taxonomy" id="113561"/>
    <lineage>
        <taxon>Bacteria</taxon>
        <taxon>Bacillati</taxon>
        <taxon>Actinomycetota</taxon>
        <taxon>Actinomycetes</taxon>
        <taxon>Micromonosporales</taxon>
        <taxon>Micromonosporaceae</taxon>
        <taxon>Paractinoplanes</taxon>
    </lineage>
</organism>
<sequence length="165" mass="17325">MQLCLAAGADVIGAARGPSKGHLVRQLGAGAVVDYAEPDWTERVLDATGHAGPNVVFDGVGGRIGRAAFEATARGGRSSIHGASSGEVTRIEAAEAQERDVQVIGIEQLFDFPAHVRRWATQIMAHAATGSLRPVIGQTFPLERAADAHRAVENRTALGKTLLLL</sequence>
<dbReference type="Gene3D" id="3.40.50.720">
    <property type="entry name" value="NAD(P)-binding Rossmann-like Domain"/>
    <property type="match status" value="1"/>
</dbReference>
<evidence type="ECO:0000256" key="1">
    <source>
        <dbReference type="ARBA" id="ARBA00022857"/>
    </source>
</evidence>
<dbReference type="SUPFAM" id="SSF51735">
    <property type="entry name" value="NAD(P)-binding Rossmann-fold domains"/>
    <property type="match status" value="1"/>
</dbReference>
<gene>
    <name evidence="2" type="ORF">Ade02nite_54720</name>
</gene>